<evidence type="ECO:0000256" key="1">
    <source>
        <dbReference type="SAM" id="MobiDB-lite"/>
    </source>
</evidence>
<evidence type="ECO:0000313" key="2">
    <source>
        <dbReference type="EMBL" id="KAF3493332.1"/>
    </source>
</evidence>
<evidence type="ECO:0000313" key="3">
    <source>
        <dbReference type="Proteomes" id="UP000266723"/>
    </source>
</evidence>
<feature type="region of interest" description="Disordered" evidence="1">
    <location>
        <begin position="1"/>
        <end position="81"/>
    </location>
</feature>
<feature type="compositionally biased region" description="Polar residues" evidence="1">
    <location>
        <begin position="1"/>
        <end position="22"/>
    </location>
</feature>
<organism evidence="2 3">
    <name type="scientific">Brassica cretica</name>
    <name type="common">Mustard</name>
    <dbReference type="NCBI Taxonomy" id="69181"/>
    <lineage>
        <taxon>Eukaryota</taxon>
        <taxon>Viridiplantae</taxon>
        <taxon>Streptophyta</taxon>
        <taxon>Embryophyta</taxon>
        <taxon>Tracheophyta</taxon>
        <taxon>Spermatophyta</taxon>
        <taxon>Magnoliopsida</taxon>
        <taxon>eudicotyledons</taxon>
        <taxon>Gunneridae</taxon>
        <taxon>Pentapetalae</taxon>
        <taxon>rosids</taxon>
        <taxon>malvids</taxon>
        <taxon>Brassicales</taxon>
        <taxon>Brassicaceae</taxon>
        <taxon>Brassiceae</taxon>
        <taxon>Brassica</taxon>
    </lineage>
</organism>
<protein>
    <submittedName>
        <fullName evidence="2">Uncharacterized protein</fullName>
    </submittedName>
</protein>
<reference evidence="2 3" key="1">
    <citation type="journal article" date="2020" name="BMC Genomics">
        <title>Intraspecific diversification of the crop wild relative Brassica cretica Lam. using demographic model selection.</title>
        <authorList>
            <person name="Kioukis A."/>
            <person name="Michalopoulou V.A."/>
            <person name="Briers L."/>
            <person name="Pirintsos S."/>
            <person name="Studholme D.J."/>
            <person name="Pavlidis P."/>
            <person name="Sarris P.F."/>
        </authorList>
    </citation>
    <scope>NUCLEOTIDE SEQUENCE [LARGE SCALE GENOMIC DNA]</scope>
    <source>
        <strain evidence="3">cv. PFS-1207/04</strain>
    </source>
</reference>
<name>A0ABQ7A6N1_BRACR</name>
<sequence>MQNPWRVQSFASGPSLPPSTSGELPPPLHLPPDPPDPTSSLSPLLFPPLSATSPSTKSRSKTALVSSQKGILKSPSSPPSQILDVIMAPQAELENLSSPSQTSHVSGSVTPPKISTYPVISFGNQIDAIINATNSPITASESHLPIQYHTLNPNPSFNPNFSVMPPKHSSPLLTNRASAPNPQPPDSNAPFLASDPLAPPINPSIRPQTTHPSASQNYQTPKRSLVEKLRLSEDKLLTRLAPVHVSLSETGRPRIMIPDHVSEKGAELHKDFIVCYYNGKPPPFNQIQSVLNYM</sequence>
<dbReference type="Proteomes" id="UP000266723">
    <property type="component" value="Unassembled WGS sequence"/>
</dbReference>
<feature type="compositionally biased region" description="Polar residues" evidence="1">
    <location>
        <begin position="205"/>
        <end position="222"/>
    </location>
</feature>
<feature type="region of interest" description="Disordered" evidence="1">
    <location>
        <begin position="159"/>
        <end position="223"/>
    </location>
</feature>
<gene>
    <name evidence="2" type="ORF">DY000_02054554</name>
</gene>
<feature type="compositionally biased region" description="Low complexity" evidence="1">
    <location>
        <begin position="38"/>
        <end position="55"/>
    </location>
</feature>
<accession>A0ABQ7A6N1</accession>
<proteinExistence type="predicted"/>
<keyword evidence="3" id="KW-1185">Reference proteome</keyword>
<feature type="compositionally biased region" description="Pro residues" evidence="1">
    <location>
        <begin position="24"/>
        <end position="37"/>
    </location>
</feature>
<feature type="compositionally biased region" description="Polar residues" evidence="1">
    <location>
        <begin position="171"/>
        <end position="180"/>
    </location>
</feature>
<comment type="caution">
    <text evidence="2">The sequence shown here is derived from an EMBL/GenBank/DDBJ whole genome shotgun (WGS) entry which is preliminary data.</text>
</comment>
<dbReference type="EMBL" id="QGKV02002055">
    <property type="protein sequence ID" value="KAF3493332.1"/>
    <property type="molecule type" value="Genomic_DNA"/>
</dbReference>